<feature type="domain" description="Tripartite ATP-independent periplasmic transporters DctQ component" evidence="10">
    <location>
        <begin position="31"/>
        <end position="156"/>
    </location>
</feature>
<keyword evidence="4 9" id="KW-0997">Cell inner membrane</keyword>
<comment type="subcellular location">
    <subcellularLocation>
        <location evidence="1 9">Cell inner membrane</location>
        <topology evidence="1 9">Multi-pass membrane protein</topology>
    </subcellularLocation>
</comment>
<evidence type="ECO:0000256" key="3">
    <source>
        <dbReference type="ARBA" id="ARBA00022475"/>
    </source>
</evidence>
<evidence type="ECO:0000313" key="11">
    <source>
        <dbReference type="EMBL" id="MDI5885813.1"/>
    </source>
</evidence>
<dbReference type="Proteomes" id="UP001229025">
    <property type="component" value="Unassembled WGS sequence"/>
</dbReference>
<evidence type="ECO:0000256" key="4">
    <source>
        <dbReference type="ARBA" id="ARBA00022519"/>
    </source>
</evidence>
<evidence type="ECO:0000256" key="6">
    <source>
        <dbReference type="ARBA" id="ARBA00022989"/>
    </source>
</evidence>
<reference evidence="12" key="2">
    <citation type="submission" date="2023-07" db="EMBL/GenBank/DDBJ databases">
        <title>Genome-based characterization of strain KMM 296 and proposal for reclassification of Cobetia litoralis and Cobetia pacifica, and emended description of the species Cobetia amphilecti and Cobetia marina.</title>
        <authorList>
            <person name="Balabanova L."/>
            <person name="Nedashkovskaya O."/>
        </authorList>
    </citation>
    <scope>NUCLEOTIDE SEQUENCE [LARGE SCALE GENOMIC DNA]</scope>
    <source>
        <strain evidence="12">NRIC 0815</strain>
    </source>
</reference>
<evidence type="ECO:0000256" key="5">
    <source>
        <dbReference type="ARBA" id="ARBA00022692"/>
    </source>
</evidence>
<comment type="similarity">
    <text evidence="8 9">Belongs to the TRAP transporter small permease family.</text>
</comment>
<dbReference type="InterPro" id="IPR007387">
    <property type="entry name" value="TRAP_DctQ"/>
</dbReference>
<organism evidence="11 12">
    <name type="scientific">Cobetia amphilecti</name>
    <dbReference type="NCBI Taxonomy" id="1055104"/>
    <lineage>
        <taxon>Bacteria</taxon>
        <taxon>Pseudomonadati</taxon>
        <taxon>Pseudomonadota</taxon>
        <taxon>Gammaproteobacteria</taxon>
        <taxon>Oceanospirillales</taxon>
        <taxon>Halomonadaceae</taxon>
        <taxon>Cobetia</taxon>
    </lineage>
</organism>
<evidence type="ECO:0000256" key="9">
    <source>
        <dbReference type="RuleBase" id="RU369079"/>
    </source>
</evidence>
<evidence type="ECO:0000259" key="10">
    <source>
        <dbReference type="Pfam" id="PF04290"/>
    </source>
</evidence>
<feature type="transmembrane region" description="Helical" evidence="9">
    <location>
        <begin position="18"/>
        <end position="39"/>
    </location>
</feature>
<keyword evidence="3" id="KW-1003">Cell membrane</keyword>
<keyword evidence="5 9" id="KW-0812">Transmembrane</keyword>
<evidence type="ECO:0000256" key="1">
    <source>
        <dbReference type="ARBA" id="ARBA00004429"/>
    </source>
</evidence>
<evidence type="ECO:0000256" key="7">
    <source>
        <dbReference type="ARBA" id="ARBA00023136"/>
    </source>
</evidence>
<comment type="function">
    <text evidence="9">Part of the tripartite ATP-independent periplasmic (TRAP) transport system.</text>
</comment>
<feature type="transmembrane region" description="Helical" evidence="9">
    <location>
        <begin position="59"/>
        <end position="83"/>
    </location>
</feature>
<name>A0ABT6USX7_9GAMM</name>
<keyword evidence="12" id="KW-1185">Reference proteome</keyword>
<keyword evidence="2 9" id="KW-0813">Transport</keyword>
<dbReference type="EMBL" id="JASCSA010000017">
    <property type="protein sequence ID" value="MDI5885813.1"/>
    <property type="molecule type" value="Genomic_DNA"/>
</dbReference>
<gene>
    <name evidence="11" type="ORF">QLT01_15815</name>
</gene>
<feature type="transmembrane region" description="Helical" evidence="9">
    <location>
        <begin position="95"/>
        <end position="112"/>
    </location>
</feature>
<dbReference type="Pfam" id="PF04290">
    <property type="entry name" value="DctQ"/>
    <property type="match status" value="1"/>
</dbReference>
<evidence type="ECO:0000256" key="2">
    <source>
        <dbReference type="ARBA" id="ARBA00022448"/>
    </source>
</evidence>
<dbReference type="PANTHER" id="PTHR35011:SF5">
    <property type="entry name" value="SIALIC ACID TRAP TRANSPORTER SMALL PERMEASE PROTEIN SIAQ"/>
    <property type="match status" value="1"/>
</dbReference>
<keyword evidence="6 9" id="KW-1133">Transmembrane helix</keyword>
<dbReference type="InterPro" id="IPR055348">
    <property type="entry name" value="DctQ"/>
</dbReference>
<sequence>MSLILSALTRLNRVLEKILYALLLALLFGFIALIIYQILSRNLPLLPRLFWTEEFSRFAFQWMIMLGTAVGVLHADHFVLEAFPSGTRADQMTRWARDLACLATGIIFVWFGKDFAISGLRRSATASGMSMIYVYSVFTACGGFIILFSLERLLHAALHGMSAMEKVLNTPNAVDEMASNDISADNGAINSLSSTNDTLNQGGHA</sequence>
<feature type="transmembrane region" description="Helical" evidence="9">
    <location>
        <begin position="132"/>
        <end position="154"/>
    </location>
</feature>
<comment type="caution">
    <text evidence="11">The sequence shown here is derived from an EMBL/GenBank/DDBJ whole genome shotgun (WGS) entry which is preliminary data.</text>
</comment>
<dbReference type="RefSeq" id="WP_213115194.1">
    <property type="nucleotide sequence ID" value="NZ_CP136695.1"/>
</dbReference>
<evidence type="ECO:0000313" key="12">
    <source>
        <dbReference type="Proteomes" id="UP001229025"/>
    </source>
</evidence>
<reference evidence="11 12" key="1">
    <citation type="submission" date="2023-04" db="EMBL/GenBank/DDBJ databases">
        <authorList>
            <person name="Otstavnykh N."/>
            <person name="Seitkalieva A."/>
            <person name="Bystritskaya E."/>
        </authorList>
    </citation>
    <scope>NUCLEOTIDE SEQUENCE [LARGE SCALE GENOMIC DNA]</scope>
    <source>
        <strain evidence="11 12">NRIC 0815</strain>
    </source>
</reference>
<keyword evidence="7 9" id="KW-0472">Membrane</keyword>
<proteinExistence type="inferred from homology"/>
<evidence type="ECO:0000256" key="8">
    <source>
        <dbReference type="ARBA" id="ARBA00038436"/>
    </source>
</evidence>
<comment type="subunit">
    <text evidence="9">The complex comprises the extracytoplasmic solute receptor protein and the two transmembrane proteins.</text>
</comment>
<dbReference type="GeneID" id="97326751"/>
<dbReference type="PANTHER" id="PTHR35011">
    <property type="entry name" value="2,3-DIKETO-L-GULONATE TRAP TRANSPORTER SMALL PERMEASE PROTEIN YIAM"/>
    <property type="match status" value="1"/>
</dbReference>
<protein>
    <recommendedName>
        <fullName evidence="9">TRAP transporter small permease protein</fullName>
    </recommendedName>
</protein>
<accession>A0ABT6USX7</accession>